<gene>
    <name evidence="10" type="ORF">SAMN04487824_11627</name>
    <name evidence="11" type="ORF">SAMN04489857_1087</name>
</gene>
<dbReference type="GO" id="GO:0005886">
    <property type="term" value="C:plasma membrane"/>
    <property type="evidence" value="ECO:0007669"/>
    <property type="project" value="UniProtKB-SubCell"/>
</dbReference>
<dbReference type="OrthoDB" id="9783652at2"/>
<evidence type="ECO:0000256" key="6">
    <source>
        <dbReference type="ARBA" id="ARBA00023136"/>
    </source>
</evidence>
<dbReference type="GO" id="GO:0071555">
    <property type="term" value="P:cell wall organization"/>
    <property type="evidence" value="ECO:0007669"/>
    <property type="project" value="TreeGrafter"/>
</dbReference>
<dbReference type="Proteomes" id="UP000198528">
    <property type="component" value="Unassembled WGS sequence"/>
</dbReference>
<reference evidence="11" key="1">
    <citation type="submission" date="2016-10" db="EMBL/GenBank/DDBJ databases">
        <authorList>
            <person name="de Groot N.N."/>
        </authorList>
    </citation>
    <scope>NUCLEOTIDE SEQUENCE [LARGE SCALE GENOMIC DNA]</scope>
    <source>
        <strain evidence="10">DSM 22619</strain>
        <strain evidence="11">DSM 22620</strain>
    </source>
</reference>
<dbReference type="GO" id="GO:0046872">
    <property type="term" value="F:metal ion binding"/>
    <property type="evidence" value="ECO:0007669"/>
    <property type="project" value="UniProtKB-KW"/>
</dbReference>
<evidence type="ECO:0000313" key="10">
    <source>
        <dbReference type="EMBL" id="SDC46346.1"/>
    </source>
</evidence>
<dbReference type="PROSITE" id="PS01348">
    <property type="entry name" value="MRAY_2"/>
    <property type="match status" value="1"/>
</dbReference>
<keyword evidence="7" id="KW-0479">Metal-binding</keyword>
<keyword evidence="12" id="KW-1185">Reference proteome</keyword>
<feature type="region of interest" description="Disordered" evidence="8">
    <location>
        <begin position="366"/>
        <end position="399"/>
    </location>
</feature>
<comment type="cofactor">
    <cofactor evidence="7">
        <name>Mg(2+)</name>
        <dbReference type="ChEBI" id="CHEBI:18420"/>
    </cofactor>
</comment>
<evidence type="ECO:0000256" key="8">
    <source>
        <dbReference type="SAM" id="MobiDB-lite"/>
    </source>
</evidence>
<evidence type="ECO:0000256" key="9">
    <source>
        <dbReference type="SAM" id="Phobius"/>
    </source>
</evidence>
<feature type="transmembrane region" description="Helical" evidence="9">
    <location>
        <begin position="120"/>
        <end position="141"/>
    </location>
</feature>
<feature type="transmembrane region" description="Helical" evidence="9">
    <location>
        <begin position="6"/>
        <end position="26"/>
    </location>
</feature>
<proteinExistence type="predicted"/>
<keyword evidence="2" id="KW-1003">Cell membrane</keyword>
<evidence type="ECO:0000256" key="3">
    <source>
        <dbReference type="ARBA" id="ARBA00022679"/>
    </source>
</evidence>
<evidence type="ECO:0000256" key="5">
    <source>
        <dbReference type="ARBA" id="ARBA00022989"/>
    </source>
</evidence>
<evidence type="ECO:0000313" key="11">
    <source>
        <dbReference type="EMBL" id="SDR76906.1"/>
    </source>
</evidence>
<feature type="binding site" evidence="7">
    <location>
        <position position="231"/>
    </location>
    <ligand>
        <name>Mg(2+)</name>
        <dbReference type="ChEBI" id="CHEBI:18420"/>
    </ligand>
</feature>
<dbReference type="AlphaFoldDB" id="A0A1H1LQW3"/>
<feature type="transmembrane region" description="Helical" evidence="9">
    <location>
        <begin position="147"/>
        <end position="167"/>
    </location>
</feature>
<dbReference type="Pfam" id="PF00953">
    <property type="entry name" value="Glycos_transf_4"/>
    <property type="match status" value="1"/>
</dbReference>
<keyword evidence="4 9" id="KW-0812">Transmembrane</keyword>
<evidence type="ECO:0000256" key="7">
    <source>
        <dbReference type="PIRSR" id="PIRSR600715-1"/>
    </source>
</evidence>
<evidence type="ECO:0000256" key="2">
    <source>
        <dbReference type="ARBA" id="ARBA00022475"/>
    </source>
</evidence>
<feature type="transmembrane region" description="Helical" evidence="9">
    <location>
        <begin position="335"/>
        <end position="354"/>
    </location>
</feature>
<dbReference type="GeneID" id="78500444"/>
<dbReference type="EMBL" id="FMZL01000016">
    <property type="protein sequence ID" value="SDC46346.1"/>
    <property type="molecule type" value="Genomic_DNA"/>
</dbReference>
<name>A0A1H1LQW3_9ACTN</name>
<dbReference type="STRING" id="604330.SAMN04489857_1087"/>
<accession>A0A1H1LQW3</accession>
<dbReference type="PANTHER" id="PTHR22926">
    <property type="entry name" value="PHOSPHO-N-ACETYLMURAMOYL-PENTAPEPTIDE-TRANSFERASE"/>
    <property type="match status" value="1"/>
</dbReference>
<evidence type="ECO:0000313" key="12">
    <source>
        <dbReference type="Proteomes" id="UP000198528"/>
    </source>
</evidence>
<dbReference type="InterPro" id="IPR018480">
    <property type="entry name" value="PNAcMuramoyl-5peptid_Trfase_CS"/>
</dbReference>
<feature type="transmembrane region" description="Helical" evidence="9">
    <location>
        <begin position="203"/>
        <end position="222"/>
    </location>
</feature>
<dbReference type="EMBL" id="LT629759">
    <property type="protein sequence ID" value="SDR76906.1"/>
    <property type="molecule type" value="Genomic_DNA"/>
</dbReference>
<sequence length="399" mass="43706">MYRPWLPYLCLFVAALLAALVTTPLARRVAWRLGAVDYPDKRRINTRPIPRMGGIAVFTGIIAALVVQYLGTKFLEWPMVLMPAPFLQNVNYKLLVCGFAAIFLTGVLDDVFQLKPLQKLLGQVVASLFAVAAGVVIGVIVNPATEGAFYLGIWTYPITIVYLVAYVNIFNLIDGLDGLASGLACIASFTMFILSVMSGRTDAAALAIALSGATLGFLRYNFNPASIFLGDSGSLLLGYTLGIVSMLSVTRVAGLTTIIVPLVIAGIPIIDTFSAIVRRKRAHVSIGQADRGHIHHRLIAEGFNQRQAVLIMYAWTALLCLGTFLMTQVSVMPRIAIFAALLIVSALIAGKLHLFRPVLLHHKDPKTGDDELVSPQDPEFVEEEEKFEERQAKRHHRHR</sequence>
<dbReference type="InterPro" id="IPR000715">
    <property type="entry name" value="Glycosyl_transferase_4"/>
</dbReference>
<dbReference type="CDD" id="cd06853">
    <property type="entry name" value="GT_WecA_like"/>
    <property type="match status" value="1"/>
</dbReference>
<evidence type="ECO:0000256" key="1">
    <source>
        <dbReference type="ARBA" id="ARBA00004651"/>
    </source>
</evidence>
<dbReference type="RefSeq" id="WP_090846983.1">
    <property type="nucleotide sequence ID" value="NZ_FMZL01000016.1"/>
</dbReference>
<keyword evidence="6 9" id="KW-0472">Membrane</keyword>
<feature type="transmembrane region" description="Helical" evidence="9">
    <location>
        <begin position="234"/>
        <end position="252"/>
    </location>
</feature>
<keyword evidence="7" id="KW-0460">Magnesium</keyword>
<dbReference type="GO" id="GO:0044038">
    <property type="term" value="P:cell wall macromolecule biosynthetic process"/>
    <property type="evidence" value="ECO:0007669"/>
    <property type="project" value="TreeGrafter"/>
</dbReference>
<protein>
    <submittedName>
        <fullName evidence="11">UDP-GlcNAc:undecaprenyl-phosphate GlcNAc-1-phosphate transferase</fullName>
    </submittedName>
</protein>
<feature type="transmembrane region" description="Helical" evidence="9">
    <location>
        <begin position="308"/>
        <end position="329"/>
    </location>
</feature>
<feature type="transmembrane region" description="Helical" evidence="9">
    <location>
        <begin position="52"/>
        <end position="70"/>
    </location>
</feature>
<dbReference type="GO" id="GO:0009103">
    <property type="term" value="P:lipopolysaccharide biosynthetic process"/>
    <property type="evidence" value="ECO:0007669"/>
    <property type="project" value="TreeGrafter"/>
</dbReference>
<evidence type="ECO:0000256" key="4">
    <source>
        <dbReference type="ARBA" id="ARBA00022692"/>
    </source>
</evidence>
<keyword evidence="5 9" id="KW-1133">Transmembrane helix</keyword>
<dbReference type="GO" id="GO:0016780">
    <property type="term" value="F:phosphotransferase activity, for other substituted phosphate groups"/>
    <property type="evidence" value="ECO:0007669"/>
    <property type="project" value="InterPro"/>
</dbReference>
<reference evidence="12 13" key="2">
    <citation type="submission" date="2016-10" db="EMBL/GenBank/DDBJ databases">
        <authorList>
            <person name="Varghese N."/>
            <person name="Submissions S."/>
        </authorList>
    </citation>
    <scope>NUCLEOTIDE SEQUENCE [LARGE SCALE GENOMIC DNA]</scope>
    <source>
        <strain evidence="12">DSM 22619</strain>
        <strain evidence="13">DSM 22620</strain>
    </source>
</reference>
<feature type="binding site" evidence="7">
    <location>
        <position position="171"/>
    </location>
    <ligand>
        <name>Mg(2+)</name>
        <dbReference type="ChEBI" id="CHEBI:18420"/>
    </ligand>
</feature>
<comment type="subcellular location">
    <subcellularLocation>
        <location evidence="1">Cell membrane</location>
        <topology evidence="1">Multi-pass membrane protein</topology>
    </subcellularLocation>
</comment>
<feature type="transmembrane region" description="Helical" evidence="9">
    <location>
        <begin position="90"/>
        <end position="108"/>
    </location>
</feature>
<evidence type="ECO:0000313" key="13">
    <source>
        <dbReference type="Proteomes" id="UP000199480"/>
    </source>
</evidence>
<keyword evidence="3 11" id="KW-0808">Transferase</keyword>
<dbReference type="PANTHER" id="PTHR22926:SF3">
    <property type="entry name" value="UNDECAPRENYL-PHOSPHATE ALPHA-N-ACETYLGLUCOSAMINYL 1-PHOSPHATE TRANSFERASE"/>
    <property type="match status" value="1"/>
</dbReference>
<feature type="transmembrane region" description="Helical" evidence="9">
    <location>
        <begin position="179"/>
        <end position="197"/>
    </location>
</feature>
<organism evidence="11 13">
    <name type="scientific">Parafannyhessea umbonata</name>
    <dbReference type="NCBI Taxonomy" id="604330"/>
    <lineage>
        <taxon>Bacteria</taxon>
        <taxon>Bacillati</taxon>
        <taxon>Actinomycetota</taxon>
        <taxon>Coriobacteriia</taxon>
        <taxon>Coriobacteriales</taxon>
        <taxon>Atopobiaceae</taxon>
        <taxon>Parafannyhessea</taxon>
    </lineage>
</organism>
<dbReference type="Proteomes" id="UP000199480">
    <property type="component" value="Chromosome I"/>
</dbReference>
<feature type="transmembrane region" description="Helical" evidence="9">
    <location>
        <begin position="258"/>
        <end position="277"/>
    </location>
</feature>